<feature type="transmembrane region" description="Helical" evidence="6">
    <location>
        <begin position="79"/>
        <end position="102"/>
    </location>
</feature>
<dbReference type="InterPro" id="IPR011701">
    <property type="entry name" value="MFS"/>
</dbReference>
<protein>
    <submittedName>
        <fullName evidence="8">Major facilitator superfamily sugar transporter</fullName>
    </submittedName>
</protein>
<keyword evidence="5 6" id="KW-0472">Membrane</keyword>
<feature type="transmembrane region" description="Helical" evidence="6">
    <location>
        <begin position="50"/>
        <end position="72"/>
    </location>
</feature>
<dbReference type="EMBL" id="AP012159">
    <property type="protein sequence ID" value="BAK82820.1"/>
    <property type="molecule type" value="Genomic_DNA"/>
</dbReference>
<dbReference type="InterPro" id="IPR036259">
    <property type="entry name" value="MFS_trans_sf"/>
</dbReference>
<evidence type="ECO:0000256" key="2">
    <source>
        <dbReference type="ARBA" id="ARBA00022475"/>
    </source>
</evidence>
<reference evidence="9" key="1">
    <citation type="journal article" date="2011" name="J. Bacteriol.">
        <title>Complete genome sequence of NBRC 3288, a unique cellulose-nonproducing strain of Gluconacetobacter xylinus isolated from vinegar.</title>
        <authorList>
            <person name="Ogino H."/>
            <person name="Azuma Y."/>
            <person name="Hosoyama A."/>
            <person name="Nakazawa H."/>
            <person name="Matsutani M."/>
            <person name="Hasegawa A."/>
            <person name="Otsuyama K."/>
            <person name="Matsushita K."/>
            <person name="Fujita N."/>
            <person name="Shirai M."/>
        </authorList>
    </citation>
    <scope>NUCLEOTIDE SEQUENCE [LARGE SCALE GENOMIC DNA]</scope>
    <source>
        <strain evidence="9">NBRC 3288 / BCRC 11682 / LMG 1693</strain>
    </source>
</reference>
<dbReference type="SUPFAM" id="SSF103473">
    <property type="entry name" value="MFS general substrate transporter"/>
    <property type="match status" value="1"/>
</dbReference>
<dbReference type="Gene3D" id="1.20.1250.20">
    <property type="entry name" value="MFS general substrate transporter like domains"/>
    <property type="match status" value="1"/>
</dbReference>
<keyword evidence="8" id="KW-0762">Sugar transport</keyword>
<feature type="transmembrane region" description="Helical" evidence="6">
    <location>
        <begin position="165"/>
        <end position="190"/>
    </location>
</feature>
<dbReference type="Proteomes" id="UP000009044">
    <property type="component" value="Chromosome"/>
</dbReference>
<comment type="subcellular location">
    <subcellularLocation>
        <location evidence="1">Cell membrane</location>
        <topology evidence="1">Multi-pass membrane protein</topology>
    </subcellularLocation>
</comment>
<dbReference type="InterPro" id="IPR020846">
    <property type="entry name" value="MFS_dom"/>
</dbReference>
<keyword evidence="2" id="KW-1003">Cell membrane</keyword>
<keyword evidence="8" id="KW-0813">Transport</keyword>
<evidence type="ECO:0000313" key="8">
    <source>
        <dbReference type="EMBL" id="BAK82820.1"/>
    </source>
</evidence>
<dbReference type="STRING" id="634177.GLX_04080"/>
<feature type="transmembrane region" description="Helical" evidence="6">
    <location>
        <begin position="277"/>
        <end position="308"/>
    </location>
</feature>
<evidence type="ECO:0000259" key="7">
    <source>
        <dbReference type="PROSITE" id="PS50850"/>
    </source>
</evidence>
<dbReference type="PATRIC" id="fig|634177.7.peg.464"/>
<dbReference type="InterPro" id="IPR050189">
    <property type="entry name" value="MFS_Efflux_Transporters"/>
</dbReference>
<evidence type="ECO:0000256" key="4">
    <source>
        <dbReference type="ARBA" id="ARBA00022989"/>
    </source>
</evidence>
<dbReference type="HOGENOM" id="CLU_001265_61_1_5"/>
<dbReference type="PANTHER" id="PTHR43124">
    <property type="entry name" value="PURINE EFFLUX PUMP PBUE"/>
    <property type="match status" value="1"/>
</dbReference>
<feature type="transmembrane region" description="Helical" evidence="6">
    <location>
        <begin position="211"/>
        <end position="233"/>
    </location>
</feature>
<sequence length="313" mass="32278">MLFKSLPAPAVIGLWALFACTFTALTSEVAPVGILIDMARAFHIAEGKAGLAVSAFALMVAVGAVPLTILTAHIDRKRLMVVSLAGYVLSNLVMAMAPTFVLVCAGRMIGGVAHALLMSIVSAYAARLVPQAMTGRAISFVYGGTSLGAVLGVPGMAAAGQLVGWRAAMFTLAGLSMVLTLCIAFFLPPVSSPVQVRETLPAMRSHRTMRIFMVVVVVNGVFFIAHNLLYTYVTPLLLDHGLPGGALSAALLLIGGTSILGLWGAGQLVDRNPAAGVLAGGLAMLAGMGLMYGHIISGWVAVGAVGLWCIGYS</sequence>
<dbReference type="PROSITE" id="PS51257">
    <property type="entry name" value="PROKAR_LIPOPROTEIN"/>
    <property type="match status" value="1"/>
</dbReference>
<evidence type="ECO:0000313" key="9">
    <source>
        <dbReference type="Proteomes" id="UP000009044"/>
    </source>
</evidence>
<feature type="transmembrane region" description="Helical" evidence="6">
    <location>
        <begin position="108"/>
        <end position="126"/>
    </location>
</feature>
<feature type="transmembrane region" description="Helical" evidence="6">
    <location>
        <begin position="138"/>
        <end position="159"/>
    </location>
</feature>
<dbReference type="Pfam" id="PF07690">
    <property type="entry name" value="MFS_1"/>
    <property type="match status" value="1"/>
</dbReference>
<evidence type="ECO:0000256" key="5">
    <source>
        <dbReference type="ARBA" id="ARBA00023136"/>
    </source>
</evidence>
<evidence type="ECO:0000256" key="1">
    <source>
        <dbReference type="ARBA" id="ARBA00004651"/>
    </source>
</evidence>
<evidence type="ECO:0000256" key="6">
    <source>
        <dbReference type="SAM" id="Phobius"/>
    </source>
</evidence>
<dbReference type="PROSITE" id="PS50850">
    <property type="entry name" value="MFS"/>
    <property type="match status" value="1"/>
</dbReference>
<dbReference type="GO" id="GO:0005886">
    <property type="term" value="C:plasma membrane"/>
    <property type="evidence" value="ECO:0007669"/>
    <property type="project" value="UniProtKB-SubCell"/>
</dbReference>
<keyword evidence="3 6" id="KW-0812">Transmembrane</keyword>
<accession>G2I3X3</accession>
<dbReference type="CDD" id="cd17324">
    <property type="entry name" value="MFS_NepI_like"/>
    <property type="match status" value="1"/>
</dbReference>
<proteinExistence type="predicted"/>
<gene>
    <name evidence="8" type="ordered locus">GLX_04080</name>
</gene>
<name>G2I3X3_KOMMN</name>
<feature type="domain" description="Major facilitator superfamily (MFS) profile" evidence="7">
    <location>
        <begin position="12"/>
        <end position="313"/>
    </location>
</feature>
<dbReference type="KEGG" id="gxy:GLX_04080"/>
<dbReference type="eggNOG" id="COG2814">
    <property type="taxonomic scope" value="Bacteria"/>
</dbReference>
<dbReference type="AlphaFoldDB" id="G2I3X3"/>
<keyword evidence="4 6" id="KW-1133">Transmembrane helix</keyword>
<feature type="transmembrane region" description="Helical" evidence="6">
    <location>
        <begin position="245"/>
        <end position="265"/>
    </location>
</feature>
<organism evidence="8 9">
    <name type="scientific">Komagataeibacter medellinensis (strain NBRC 3288 / BCRC 11682 / LMG 1693 / Kondo 51)</name>
    <name type="common">Gluconacetobacter medellinensis</name>
    <dbReference type="NCBI Taxonomy" id="634177"/>
    <lineage>
        <taxon>Bacteria</taxon>
        <taxon>Pseudomonadati</taxon>
        <taxon>Pseudomonadota</taxon>
        <taxon>Alphaproteobacteria</taxon>
        <taxon>Acetobacterales</taxon>
        <taxon>Acetobacteraceae</taxon>
        <taxon>Komagataeibacter</taxon>
    </lineage>
</organism>
<dbReference type="PANTHER" id="PTHR43124:SF3">
    <property type="entry name" value="CHLORAMPHENICOL EFFLUX PUMP RV0191"/>
    <property type="match status" value="1"/>
</dbReference>
<evidence type="ECO:0000256" key="3">
    <source>
        <dbReference type="ARBA" id="ARBA00022692"/>
    </source>
</evidence>
<dbReference type="GO" id="GO:0022857">
    <property type="term" value="F:transmembrane transporter activity"/>
    <property type="evidence" value="ECO:0007669"/>
    <property type="project" value="InterPro"/>
</dbReference>